<dbReference type="EMBL" id="BLXZ01000001">
    <property type="protein sequence ID" value="GFO67134.1"/>
    <property type="molecule type" value="Genomic_DNA"/>
</dbReference>
<name>A0A6V8N5B4_9BACT</name>
<keyword evidence="2" id="KW-1185">Reference proteome</keyword>
<dbReference type="PANTHER" id="PTHR34071:SF2">
    <property type="entry name" value="FLAVIN-NUCLEOTIDE-BINDING PROTEIN"/>
    <property type="match status" value="1"/>
</dbReference>
<dbReference type="AlphaFoldDB" id="A0A6V8N5B4"/>
<dbReference type="InterPro" id="IPR024747">
    <property type="entry name" value="Pyridox_Oxase-rel"/>
</dbReference>
<dbReference type="SUPFAM" id="SSF50475">
    <property type="entry name" value="FMN-binding split barrel"/>
    <property type="match status" value="1"/>
</dbReference>
<evidence type="ECO:0000313" key="2">
    <source>
        <dbReference type="Proteomes" id="UP000587586"/>
    </source>
</evidence>
<organism evidence="1 2">
    <name type="scientific">Geomonas limicola</name>
    <dbReference type="NCBI Taxonomy" id="2740186"/>
    <lineage>
        <taxon>Bacteria</taxon>
        <taxon>Pseudomonadati</taxon>
        <taxon>Thermodesulfobacteriota</taxon>
        <taxon>Desulfuromonadia</taxon>
        <taxon>Geobacterales</taxon>
        <taxon>Geobacteraceae</taxon>
        <taxon>Geomonas</taxon>
    </lineage>
</organism>
<dbReference type="RefSeq" id="WP_183359654.1">
    <property type="nucleotide sequence ID" value="NZ_BLXZ01000001.1"/>
</dbReference>
<protein>
    <submittedName>
        <fullName evidence="1">MFS transporter</fullName>
    </submittedName>
</protein>
<proteinExistence type="predicted"/>
<dbReference type="Proteomes" id="UP000587586">
    <property type="component" value="Unassembled WGS sequence"/>
</dbReference>
<sequence>MRRTDKEIKERESIDRIIAACQVLRLGLANKDEAYIVPVSFGYDGSAFYFHTALVGRKIAFFEANPTVCFELEDGVTLVNQGSDPCEWTFSYQCVIGSGRLQEMTGFEGKHEGLLKVMQQYSQQDWSFTAASLEKVRVWKLEIESISGKQSKDRILS</sequence>
<evidence type="ECO:0000313" key="1">
    <source>
        <dbReference type="EMBL" id="GFO67134.1"/>
    </source>
</evidence>
<dbReference type="PANTHER" id="PTHR34071">
    <property type="entry name" value="5-NITROIMIDAZOLE ANTIBIOTICS RESISTANCE PROTEIN, NIMA-FAMILY-RELATED PROTEIN-RELATED"/>
    <property type="match status" value="1"/>
</dbReference>
<dbReference type="InterPro" id="IPR012349">
    <property type="entry name" value="Split_barrel_FMN-bd"/>
</dbReference>
<gene>
    <name evidence="1" type="ORF">GMLC_07130</name>
</gene>
<reference evidence="2" key="1">
    <citation type="submission" date="2020-06" db="EMBL/GenBank/DDBJ databases">
        <title>Draft genomic sequecing of Geomonas sp. Red745.</title>
        <authorList>
            <person name="Itoh H."/>
            <person name="Xu Z.X."/>
            <person name="Ushijima N."/>
            <person name="Masuda Y."/>
            <person name="Shiratori Y."/>
            <person name="Senoo K."/>
        </authorList>
    </citation>
    <scope>NUCLEOTIDE SEQUENCE [LARGE SCALE GENOMIC DNA]</scope>
    <source>
        <strain evidence="2">Red745</strain>
    </source>
</reference>
<dbReference type="Pfam" id="PF12900">
    <property type="entry name" value="Pyridox_ox_2"/>
    <property type="match status" value="1"/>
</dbReference>
<comment type="caution">
    <text evidence="1">The sequence shown here is derived from an EMBL/GenBank/DDBJ whole genome shotgun (WGS) entry which is preliminary data.</text>
</comment>
<dbReference type="Gene3D" id="2.30.110.10">
    <property type="entry name" value="Electron Transport, Fmn-binding Protein, Chain A"/>
    <property type="match status" value="1"/>
</dbReference>
<accession>A0A6V8N5B4</accession>